<evidence type="ECO:0000256" key="1">
    <source>
        <dbReference type="SAM" id="Phobius"/>
    </source>
</evidence>
<evidence type="ECO:0000313" key="2">
    <source>
        <dbReference type="EMBL" id="ACN91112.1"/>
    </source>
</evidence>
<gene>
    <name evidence="2" type="primary">ATP8</name>
</gene>
<proteinExistence type="predicted"/>
<accession>C1K6G0</accession>
<keyword evidence="1" id="KW-1133">Transmembrane helix</keyword>
<keyword evidence="1" id="KW-0812">Transmembrane</keyword>
<name>C1K6G0_POLPL</name>
<organism evidence="2">
    <name type="scientific">Pollicipes pollicipes</name>
    <name type="common">Goose barnacle</name>
    <dbReference type="NCBI Taxonomy" id="41117"/>
    <lineage>
        <taxon>Eukaryota</taxon>
        <taxon>Metazoa</taxon>
        <taxon>Ecdysozoa</taxon>
        <taxon>Arthropoda</taxon>
        <taxon>Crustacea</taxon>
        <taxon>Multicrustacea</taxon>
        <taxon>Cirripedia</taxon>
        <taxon>Thoracica</taxon>
        <taxon>Thoracicalcarea</taxon>
        <taxon>Pollicipedomorpha</taxon>
        <taxon>Pollicipedidae</taxon>
        <taxon>Pollicipes</taxon>
    </lineage>
</organism>
<reference evidence="2" key="1">
    <citation type="submission" date="2009-03" db="EMBL/GenBank/DDBJ databases">
        <title>Bayesian estimation of divergence times in old phylogenies: The case of Pollicipedidae.</title>
        <authorList>
            <person name="Campo D."/>
            <person name="Garcia-Vazquez E."/>
        </authorList>
    </citation>
    <scope>NUCLEOTIDE SEQUENCE</scope>
</reference>
<sequence length="52" mass="6087">MPHMSPILWSMILVFTFLSIIVLLSMMYFNNQPLTPASSKTIKEIQSSNWLW</sequence>
<geneLocation type="mitochondrion" evidence="2"/>
<dbReference type="EMBL" id="FJ798974">
    <property type="protein sequence ID" value="ACN91112.1"/>
    <property type="molecule type" value="Genomic_DNA"/>
</dbReference>
<keyword evidence="2" id="KW-0496">Mitochondrion</keyword>
<protein>
    <submittedName>
        <fullName evidence="2">ATP synthase F0 subunit 8</fullName>
    </submittedName>
</protein>
<keyword evidence="1" id="KW-0472">Membrane</keyword>
<feature type="transmembrane region" description="Helical" evidence="1">
    <location>
        <begin position="7"/>
        <end position="29"/>
    </location>
</feature>
<dbReference type="AlphaFoldDB" id="C1K6G0"/>